<comment type="caution">
    <text evidence="2">The sequence shown here is derived from an EMBL/GenBank/DDBJ whole genome shotgun (WGS) entry which is preliminary data.</text>
</comment>
<evidence type="ECO:0000313" key="2">
    <source>
        <dbReference type="EMBL" id="KAG2467641.1"/>
    </source>
</evidence>
<proteinExistence type="predicted"/>
<feature type="non-terminal residue" evidence="2">
    <location>
        <position position="1"/>
    </location>
</feature>
<sequence length="338" mass="38502">MLTLDQKAHRQEFAHENPDLLRENPIEFFSQMVTGNETLHARSFDLPDSRPVSAKRLSPLENKPQLPLAIENEIDTPLPLPKPPVDPVKIKKISNARARLFKAASQGALPTIMKPEESPYIITALTTVLKTLTLNFALTVQSHNTYTSDTFSQWFHQHYTLWVISASSFPSWATTDLRYLNLPTLFNTSSYRLQVLIVIKSHTMHPESIHSASLFSHFVMTTSQFSEDRNITGSEILTGSANGCKTNDGESESETQYWNSVIMPILQDLESLQNGVCAHAAAGDWWSNWCEIQLLLYLAMEAYKEELARENERKRNKLSREEKGKEEKKERRNRSDAP</sequence>
<dbReference type="InterPro" id="IPR038905">
    <property type="entry name" value="ARMC2"/>
</dbReference>
<accession>A0A8X8BVE0</accession>
<dbReference type="PANTHER" id="PTHR21356:SF1">
    <property type="entry name" value="ARMADILLO REPEAT-CONTAINING PROTEIN 2"/>
    <property type="match status" value="1"/>
</dbReference>
<reference evidence="2 3" key="1">
    <citation type="journal article" date="2021" name="Cell">
        <title>Tracing the genetic footprints of vertebrate landing in non-teleost ray-finned fishes.</title>
        <authorList>
            <person name="Bi X."/>
            <person name="Wang K."/>
            <person name="Yang L."/>
            <person name="Pan H."/>
            <person name="Jiang H."/>
            <person name="Wei Q."/>
            <person name="Fang M."/>
            <person name="Yu H."/>
            <person name="Zhu C."/>
            <person name="Cai Y."/>
            <person name="He Y."/>
            <person name="Gan X."/>
            <person name="Zeng H."/>
            <person name="Yu D."/>
            <person name="Zhu Y."/>
            <person name="Jiang H."/>
            <person name="Qiu Q."/>
            <person name="Yang H."/>
            <person name="Zhang Y.E."/>
            <person name="Wang W."/>
            <person name="Zhu M."/>
            <person name="He S."/>
            <person name="Zhang G."/>
        </authorList>
    </citation>
    <scope>NUCLEOTIDE SEQUENCE [LARGE SCALE GENOMIC DNA]</scope>
    <source>
        <strain evidence="2">Bchr_013</strain>
    </source>
</reference>
<feature type="non-terminal residue" evidence="2">
    <location>
        <position position="338"/>
    </location>
</feature>
<gene>
    <name evidence="2" type="primary">Armc2_0</name>
    <name evidence="2" type="ORF">GTO96_0014948</name>
</gene>
<evidence type="ECO:0000256" key="1">
    <source>
        <dbReference type="SAM" id="MobiDB-lite"/>
    </source>
</evidence>
<evidence type="ECO:0000313" key="3">
    <source>
        <dbReference type="Proteomes" id="UP000886611"/>
    </source>
</evidence>
<feature type="region of interest" description="Disordered" evidence="1">
    <location>
        <begin position="309"/>
        <end position="338"/>
    </location>
</feature>
<dbReference type="EMBL" id="JAATIS010000485">
    <property type="protein sequence ID" value="KAG2467641.1"/>
    <property type="molecule type" value="Genomic_DNA"/>
</dbReference>
<organism evidence="2 3">
    <name type="scientific">Polypterus senegalus</name>
    <name type="common">Senegal bichir</name>
    <dbReference type="NCBI Taxonomy" id="55291"/>
    <lineage>
        <taxon>Eukaryota</taxon>
        <taxon>Metazoa</taxon>
        <taxon>Chordata</taxon>
        <taxon>Craniata</taxon>
        <taxon>Vertebrata</taxon>
        <taxon>Euteleostomi</taxon>
        <taxon>Actinopterygii</taxon>
        <taxon>Polypteriformes</taxon>
        <taxon>Polypteridae</taxon>
        <taxon>Polypterus</taxon>
    </lineage>
</organism>
<name>A0A8X8BVE0_POLSE</name>
<dbReference type="GO" id="GO:0007288">
    <property type="term" value="P:sperm axoneme assembly"/>
    <property type="evidence" value="ECO:0007669"/>
    <property type="project" value="TreeGrafter"/>
</dbReference>
<dbReference type="Proteomes" id="UP000886611">
    <property type="component" value="Unassembled WGS sequence"/>
</dbReference>
<protein>
    <submittedName>
        <fullName evidence="2">ARMC2 protein</fullName>
    </submittedName>
</protein>
<keyword evidence="3" id="KW-1185">Reference proteome</keyword>
<dbReference type="AlphaFoldDB" id="A0A8X8BVE0"/>
<dbReference type="PANTHER" id="PTHR21356">
    <property type="entry name" value="ARMADILLO REPEAT CONTAINING 2"/>
    <property type="match status" value="1"/>
</dbReference>